<dbReference type="Gene3D" id="1.10.10.10">
    <property type="entry name" value="Winged helix-like DNA-binding domain superfamily/Winged helix DNA-binding domain"/>
    <property type="match status" value="1"/>
</dbReference>
<dbReference type="SUPFAM" id="SSF46785">
    <property type="entry name" value="Winged helix' DNA-binding domain"/>
    <property type="match status" value="1"/>
</dbReference>
<dbReference type="CDD" id="cd00090">
    <property type="entry name" value="HTH_ARSR"/>
    <property type="match status" value="1"/>
</dbReference>
<dbReference type="InterPro" id="IPR036390">
    <property type="entry name" value="WH_DNA-bd_sf"/>
</dbReference>
<dbReference type="PANTHER" id="PTHR43132:SF6">
    <property type="entry name" value="HTH-TYPE TRANSCRIPTIONAL REPRESSOR CZRA"/>
    <property type="match status" value="1"/>
</dbReference>
<reference evidence="5" key="1">
    <citation type="submission" date="2020-10" db="EMBL/GenBank/DDBJ databases">
        <authorList>
            <person name="Gilroy R."/>
        </authorList>
    </citation>
    <scope>NUCLEOTIDE SEQUENCE</scope>
    <source>
        <strain evidence="5">10406</strain>
    </source>
</reference>
<dbReference type="GO" id="GO:0003677">
    <property type="term" value="F:DNA binding"/>
    <property type="evidence" value="ECO:0007669"/>
    <property type="project" value="UniProtKB-KW"/>
</dbReference>
<name>A0A9D1SWY3_9FIRM</name>
<dbReference type="GO" id="GO:0003700">
    <property type="term" value="F:DNA-binding transcription factor activity"/>
    <property type="evidence" value="ECO:0007669"/>
    <property type="project" value="InterPro"/>
</dbReference>
<organism evidence="5 6">
    <name type="scientific">Candidatus Limadaptatus stercoripullorum</name>
    <dbReference type="NCBI Taxonomy" id="2840846"/>
    <lineage>
        <taxon>Bacteria</taxon>
        <taxon>Bacillati</taxon>
        <taxon>Bacillota</taxon>
        <taxon>Clostridia</taxon>
        <taxon>Eubacteriales</taxon>
        <taxon>Candidatus Limadaptatus</taxon>
    </lineage>
</organism>
<keyword evidence="1" id="KW-0805">Transcription regulation</keyword>
<sequence length="110" mass="12438">MERLLDENTVQLIRDYVPRNATLHALTEFFSACSDVTRAKIICALSISEMCVGDLSEVLGLNQTTCSHQLRLLRAADIVSARRDGKIVYYSLKNRLIEDVMYAGVRFLDL</sequence>
<protein>
    <submittedName>
        <fullName evidence="5">Helix-turn-helix transcriptional regulator</fullName>
    </submittedName>
</protein>
<reference evidence="5" key="2">
    <citation type="journal article" date="2021" name="PeerJ">
        <title>Extensive microbial diversity within the chicken gut microbiome revealed by metagenomics and culture.</title>
        <authorList>
            <person name="Gilroy R."/>
            <person name="Ravi A."/>
            <person name="Getino M."/>
            <person name="Pursley I."/>
            <person name="Horton D.L."/>
            <person name="Alikhan N.F."/>
            <person name="Baker D."/>
            <person name="Gharbi K."/>
            <person name="Hall N."/>
            <person name="Watson M."/>
            <person name="Adriaenssens E.M."/>
            <person name="Foster-Nyarko E."/>
            <person name="Jarju S."/>
            <person name="Secka A."/>
            <person name="Antonio M."/>
            <person name="Oren A."/>
            <person name="Chaudhuri R.R."/>
            <person name="La Ragione R."/>
            <person name="Hildebrand F."/>
            <person name="Pallen M.J."/>
        </authorList>
    </citation>
    <scope>NUCLEOTIDE SEQUENCE</scope>
    <source>
        <strain evidence="5">10406</strain>
    </source>
</reference>
<evidence type="ECO:0000313" key="5">
    <source>
        <dbReference type="EMBL" id="HIU99140.1"/>
    </source>
</evidence>
<dbReference type="NCBIfam" id="NF033788">
    <property type="entry name" value="HTH_metalloreg"/>
    <property type="match status" value="1"/>
</dbReference>
<comment type="caution">
    <text evidence="5">The sequence shown here is derived from an EMBL/GenBank/DDBJ whole genome shotgun (WGS) entry which is preliminary data.</text>
</comment>
<keyword evidence="3" id="KW-0804">Transcription</keyword>
<evidence type="ECO:0000256" key="3">
    <source>
        <dbReference type="ARBA" id="ARBA00023163"/>
    </source>
</evidence>
<dbReference type="PANTHER" id="PTHR43132">
    <property type="entry name" value="ARSENICAL RESISTANCE OPERON REPRESSOR ARSR-RELATED"/>
    <property type="match status" value="1"/>
</dbReference>
<dbReference type="Proteomes" id="UP000886857">
    <property type="component" value="Unassembled WGS sequence"/>
</dbReference>
<dbReference type="PRINTS" id="PR00778">
    <property type="entry name" value="HTHARSR"/>
</dbReference>
<dbReference type="SMART" id="SM00418">
    <property type="entry name" value="HTH_ARSR"/>
    <property type="match status" value="1"/>
</dbReference>
<evidence type="ECO:0000256" key="2">
    <source>
        <dbReference type="ARBA" id="ARBA00023125"/>
    </source>
</evidence>
<dbReference type="EMBL" id="DVOE01000073">
    <property type="protein sequence ID" value="HIU99140.1"/>
    <property type="molecule type" value="Genomic_DNA"/>
</dbReference>
<dbReference type="InterPro" id="IPR051011">
    <property type="entry name" value="Metal_resp_trans_reg"/>
</dbReference>
<dbReference type="InterPro" id="IPR036388">
    <property type="entry name" value="WH-like_DNA-bd_sf"/>
</dbReference>
<dbReference type="InterPro" id="IPR001845">
    <property type="entry name" value="HTH_ArsR_DNA-bd_dom"/>
</dbReference>
<feature type="domain" description="HTH arsR-type" evidence="4">
    <location>
        <begin position="18"/>
        <end position="110"/>
    </location>
</feature>
<evidence type="ECO:0000256" key="1">
    <source>
        <dbReference type="ARBA" id="ARBA00023015"/>
    </source>
</evidence>
<dbReference type="Pfam" id="PF01022">
    <property type="entry name" value="HTH_5"/>
    <property type="match status" value="1"/>
</dbReference>
<accession>A0A9D1SWY3</accession>
<dbReference type="PROSITE" id="PS50987">
    <property type="entry name" value="HTH_ARSR_2"/>
    <property type="match status" value="1"/>
</dbReference>
<dbReference type="AlphaFoldDB" id="A0A9D1SWY3"/>
<keyword evidence="2" id="KW-0238">DNA-binding</keyword>
<evidence type="ECO:0000259" key="4">
    <source>
        <dbReference type="PROSITE" id="PS50987"/>
    </source>
</evidence>
<proteinExistence type="predicted"/>
<evidence type="ECO:0000313" key="6">
    <source>
        <dbReference type="Proteomes" id="UP000886857"/>
    </source>
</evidence>
<gene>
    <name evidence="5" type="ORF">IAC73_04800</name>
</gene>
<dbReference type="InterPro" id="IPR011991">
    <property type="entry name" value="ArsR-like_HTH"/>
</dbReference>